<evidence type="ECO:0000256" key="1">
    <source>
        <dbReference type="SAM" id="SignalP"/>
    </source>
</evidence>
<name>A0A077LZ45_9MICO</name>
<proteinExistence type="predicted"/>
<sequence>MRTSKALGVTGLAAILLSAAVSLPGISAEASAAPVKTIAKHKDTTIDLSTDRVVIVMEGRDLNTAARPSDLEADFVTKVGLLHDRGIPLTGINVYDWTGESKPLVHAGNSYASWPQLDALVNDDGGALSSEGRAHESLKNMTPAQRLSDTCGVLQDYKARGFNASGMYAYSGGPYIDSYQRSLVSTCYAFGRKYSTGMNTMSKIRYPWALKVLSLNGGCASRAAGCFGGHSPKTYTPSAWLTDHFTPGVGQVAVLQIYHLFQGHGPTWDCDSSRHQTVKTEDYCLSDVTAYLDSLPASVKFVTIDDLAKAVGRGPGQLSSGPSTTSSRG</sequence>
<feature type="signal peptide" evidence="1">
    <location>
        <begin position="1"/>
        <end position="32"/>
    </location>
</feature>
<keyword evidence="1" id="KW-0732">Signal</keyword>
<comment type="caution">
    <text evidence="2">The sequence shown here is derived from an EMBL/GenBank/DDBJ whole genome shotgun (WGS) entry which is preliminary data.</text>
</comment>
<dbReference type="EMBL" id="CAJB01000179">
    <property type="protein sequence ID" value="CCH78162.1"/>
    <property type="molecule type" value="Genomic_DNA"/>
</dbReference>
<dbReference type="AlphaFoldDB" id="A0A077LZ45"/>
<dbReference type="RefSeq" id="WP_048550666.1">
    <property type="nucleotide sequence ID" value="NZ_HF570958.1"/>
</dbReference>
<protein>
    <submittedName>
        <fullName evidence="2">Uncharacterized protein</fullName>
    </submittedName>
</protein>
<evidence type="ECO:0000313" key="2">
    <source>
        <dbReference type="EMBL" id="CCH78162.1"/>
    </source>
</evidence>
<feature type="chain" id="PRO_5038923014" evidence="1">
    <location>
        <begin position="33"/>
        <end position="329"/>
    </location>
</feature>
<dbReference type="Proteomes" id="UP000035721">
    <property type="component" value="Unassembled WGS sequence"/>
</dbReference>
<evidence type="ECO:0000313" key="3">
    <source>
        <dbReference type="Proteomes" id="UP000035721"/>
    </source>
</evidence>
<dbReference type="OrthoDB" id="4840288at2"/>
<organism evidence="2 3">
    <name type="scientific">Nostocoides japonicum T1-X7</name>
    <dbReference type="NCBI Taxonomy" id="1194083"/>
    <lineage>
        <taxon>Bacteria</taxon>
        <taxon>Bacillati</taxon>
        <taxon>Actinomycetota</taxon>
        <taxon>Actinomycetes</taxon>
        <taxon>Micrococcales</taxon>
        <taxon>Intrasporangiaceae</taxon>
        <taxon>Nostocoides</taxon>
    </lineage>
</organism>
<accession>A0A077LZ45</accession>
<gene>
    <name evidence="2" type="ORF">BN12_260010</name>
</gene>
<dbReference type="STRING" id="1194083.BN12_260010"/>
<keyword evidence="3" id="KW-1185">Reference proteome</keyword>
<reference evidence="2 3" key="1">
    <citation type="journal article" date="2013" name="ISME J.">
        <title>A metabolic model for members of the genus Tetrasphaera involved in enhanced biological phosphorus removal.</title>
        <authorList>
            <person name="Kristiansen R."/>
            <person name="Nguyen H.T.T."/>
            <person name="Saunders A.M."/>
            <person name="Nielsen J.L."/>
            <person name="Wimmer R."/>
            <person name="Le V.Q."/>
            <person name="McIlroy S.J."/>
            <person name="Petrovski S."/>
            <person name="Seviour R.J."/>
            <person name="Calteau A."/>
            <person name="Nielsen K.L."/>
            <person name="Nielsen P.H."/>
        </authorList>
    </citation>
    <scope>NUCLEOTIDE SEQUENCE [LARGE SCALE GENOMIC DNA]</scope>
    <source>
        <strain evidence="2 3">T1-X7</strain>
    </source>
</reference>